<comment type="catalytic activity">
    <reaction evidence="8">
        <text>betaine aldehyde + NAD(+) + H2O = glycine betaine + NADH + 2 H(+)</text>
        <dbReference type="Rhea" id="RHEA:15305"/>
        <dbReference type="ChEBI" id="CHEBI:15377"/>
        <dbReference type="ChEBI" id="CHEBI:15378"/>
        <dbReference type="ChEBI" id="CHEBI:15710"/>
        <dbReference type="ChEBI" id="CHEBI:17750"/>
        <dbReference type="ChEBI" id="CHEBI:57540"/>
        <dbReference type="ChEBI" id="CHEBI:57945"/>
        <dbReference type="EC" id="1.2.1.8"/>
    </reaction>
    <physiologicalReaction direction="left-to-right" evidence="8">
        <dbReference type="Rhea" id="RHEA:15306"/>
    </physiologicalReaction>
</comment>
<comment type="similarity">
    <text evidence="1 12">Belongs to the aldehyde dehydrogenase family.</text>
</comment>
<dbReference type="InterPro" id="IPR029510">
    <property type="entry name" value="Ald_DH_CS_GLU"/>
</dbReference>
<evidence type="ECO:0000256" key="5">
    <source>
        <dbReference type="ARBA" id="ARBA00023027"/>
    </source>
</evidence>
<feature type="active site" evidence="11">
    <location>
        <position position="248"/>
    </location>
</feature>
<keyword evidence="15" id="KW-1185">Reference proteome</keyword>
<dbReference type="FunFam" id="3.40.605.10:FF:000026">
    <property type="entry name" value="Aldehyde dehydrogenase, putative"/>
    <property type="match status" value="1"/>
</dbReference>
<keyword evidence="4 12" id="KW-0560">Oxidoreductase</keyword>
<evidence type="ECO:0000256" key="4">
    <source>
        <dbReference type="ARBA" id="ARBA00023002"/>
    </source>
</evidence>
<dbReference type="InterPro" id="IPR016161">
    <property type="entry name" value="Ald_DH/histidinol_DH"/>
</dbReference>
<dbReference type="InterPro" id="IPR016163">
    <property type="entry name" value="Ald_DH_C"/>
</dbReference>
<dbReference type="NCBIfam" id="TIGR01804">
    <property type="entry name" value="BADH"/>
    <property type="match status" value="1"/>
</dbReference>
<comment type="caution">
    <text evidence="14">The sequence shown here is derived from an EMBL/GenBank/DDBJ whole genome shotgun (WGS) entry which is preliminary data.</text>
</comment>
<dbReference type="RefSeq" id="WP_126783969.1">
    <property type="nucleotide sequence ID" value="NZ_PIQF01000001.1"/>
</dbReference>
<organism evidence="14 15">
    <name type="scientific">Idiomarina seosinensis</name>
    <dbReference type="NCBI Taxonomy" id="281739"/>
    <lineage>
        <taxon>Bacteria</taxon>
        <taxon>Pseudomonadati</taxon>
        <taxon>Pseudomonadota</taxon>
        <taxon>Gammaproteobacteria</taxon>
        <taxon>Alteromonadales</taxon>
        <taxon>Idiomarinaceae</taxon>
        <taxon>Idiomarina</taxon>
    </lineage>
</organism>
<evidence type="ECO:0000259" key="13">
    <source>
        <dbReference type="Pfam" id="PF00171"/>
    </source>
</evidence>
<dbReference type="PANTHER" id="PTHR11699">
    <property type="entry name" value="ALDEHYDE DEHYDROGENASE-RELATED"/>
    <property type="match status" value="1"/>
</dbReference>
<evidence type="ECO:0000256" key="1">
    <source>
        <dbReference type="ARBA" id="ARBA00009986"/>
    </source>
</evidence>
<reference evidence="14 15" key="1">
    <citation type="journal article" date="2011" name="Front. Microbiol.">
        <title>Genomic signatures of strain selection and enhancement in Bacillus atrophaeus var. globigii, a historical biowarfare simulant.</title>
        <authorList>
            <person name="Gibbons H.S."/>
            <person name="Broomall S.M."/>
            <person name="McNew L.A."/>
            <person name="Daligault H."/>
            <person name="Chapman C."/>
            <person name="Bruce D."/>
            <person name="Karavis M."/>
            <person name="Krepps M."/>
            <person name="McGregor P.A."/>
            <person name="Hong C."/>
            <person name="Park K.H."/>
            <person name="Akmal A."/>
            <person name="Feldman A."/>
            <person name="Lin J.S."/>
            <person name="Chang W.E."/>
            <person name="Higgs B.W."/>
            <person name="Demirev P."/>
            <person name="Lindquist J."/>
            <person name="Liem A."/>
            <person name="Fochler E."/>
            <person name="Read T.D."/>
            <person name="Tapia R."/>
            <person name="Johnson S."/>
            <person name="Bishop-Lilly K.A."/>
            <person name="Detter C."/>
            <person name="Han C."/>
            <person name="Sozhamannan S."/>
            <person name="Rosenzweig C.N."/>
            <person name="Skowronski E.W."/>
        </authorList>
    </citation>
    <scope>NUCLEOTIDE SEQUENCE [LARGE SCALE GENOMIC DNA]</scope>
    <source>
        <strain evidence="14 15">CL-SP19</strain>
    </source>
</reference>
<evidence type="ECO:0000256" key="6">
    <source>
        <dbReference type="ARBA" id="ARBA00023097"/>
    </source>
</evidence>
<comment type="subunit">
    <text evidence="9">Dimer of dimers.</text>
</comment>
<dbReference type="EC" id="1.2.1.8" evidence="10"/>
<evidence type="ECO:0000256" key="3">
    <source>
        <dbReference type="ARBA" id="ARBA00022958"/>
    </source>
</evidence>
<dbReference type="PROSITE" id="PS00687">
    <property type="entry name" value="ALDEHYDE_DEHYDR_GLU"/>
    <property type="match status" value="1"/>
</dbReference>
<dbReference type="EMBL" id="PIQF01000001">
    <property type="protein sequence ID" value="RUO77700.1"/>
    <property type="molecule type" value="Genomic_DNA"/>
</dbReference>
<evidence type="ECO:0000256" key="12">
    <source>
        <dbReference type="RuleBase" id="RU003345"/>
    </source>
</evidence>
<dbReference type="GO" id="GO:0008802">
    <property type="term" value="F:betaine-aldehyde dehydrogenase (NAD+) activity"/>
    <property type="evidence" value="ECO:0007669"/>
    <property type="project" value="UniProtKB-UniRule"/>
</dbReference>
<dbReference type="AlphaFoldDB" id="A0A432ZIN7"/>
<dbReference type="GO" id="GO:0046872">
    <property type="term" value="F:metal ion binding"/>
    <property type="evidence" value="ECO:0007669"/>
    <property type="project" value="UniProtKB-KW"/>
</dbReference>
<evidence type="ECO:0000313" key="15">
    <source>
        <dbReference type="Proteomes" id="UP000287908"/>
    </source>
</evidence>
<dbReference type="Pfam" id="PF00171">
    <property type="entry name" value="Aldedh"/>
    <property type="match status" value="1"/>
</dbReference>
<dbReference type="CDD" id="cd07090">
    <property type="entry name" value="ALDH_F9_TMBADH"/>
    <property type="match status" value="1"/>
</dbReference>
<keyword evidence="6" id="KW-0558">Oxidation</keyword>
<keyword evidence="3" id="KW-0630">Potassium</keyword>
<dbReference type="FunFam" id="3.40.309.10:FF:000014">
    <property type="entry name" value="NAD/NADP-dependent betaine aldehyde dehydrogenase"/>
    <property type="match status" value="1"/>
</dbReference>
<keyword evidence="5" id="KW-0520">NAD</keyword>
<evidence type="ECO:0000256" key="9">
    <source>
        <dbReference type="ARBA" id="ARBA00065931"/>
    </source>
</evidence>
<evidence type="ECO:0000256" key="8">
    <source>
        <dbReference type="ARBA" id="ARBA00052192"/>
    </source>
</evidence>
<accession>A0A432ZIN7</accession>
<dbReference type="OrthoDB" id="9812625at2"/>
<dbReference type="FunFam" id="3.40.605.10:FF:000007">
    <property type="entry name" value="NAD/NADP-dependent betaine aldehyde dehydrogenase"/>
    <property type="match status" value="1"/>
</dbReference>
<dbReference type="SUPFAM" id="SSF53720">
    <property type="entry name" value="ALDH-like"/>
    <property type="match status" value="1"/>
</dbReference>
<feature type="domain" description="Aldehyde dehydrogenase" evidence="13">
    <location>
        <begin position="15"/>
        <end position="476"/>
    </location>
</feature>
<dbReference type="Gene3D" id="3.40.605.10">
    <property type="entry name" value="Aldehyde Dehydrogenase, Chain A, domain 1"/>
    <property type="match status" value="1"/>
</dbReference>
<evidence type="ECO:0000313" key="14">
    <source>
        <dbReference type="EMBL" id="RUO77700.1"/>
    </source>
</evidence>
<evidence type="ECO:0000256" key="11">
    <source>
        <dbReference type="PROSITE-ProRule" id="PRU10007"/>
    </source>
</evidence>
<evidence type="ECO:0000256" key="10">
    <source>
        <dbReference type="NCBIfam" id="TIGR01804"/>
    </source>
</evidence>
<dbReference type="Proteomes" id="UP000287908">
    <property type="component" value="Unassembled WGS sequence"/>
</dbReference>
<dbReference type="PROSITE" id="PS00070">
    <property type="entry name" value="ALDEHYDE_DEHYDR_CYS"/>
    <property type="match status" value="1"/>
</dbReference>
<dbReference type="InterPro" id="IPR015590">
    <property type="entry name" value="Aldehyde_DH_dom"/>
</dbReference>
<dbReference type="NCBIfam" id="NF009725">
    <property type="entry name" value="PRK13252.1"/>
    <property type="match status" value="1"/>
</dbReference>
<sequence length="487" mass="52765">MPTSVLKNYIGGEYVNAASDRCFDVIYPATGERIYEVEQAGEALLINAIQSAQRGFAKWSAMAPVERARILQKAANLLRQRNDKLAKIEVLDTGKPWQEAVEVDVQTGADSIEYFANLTQSMLGTQQPIGNDFFYTRQEPLGVCFGIGAWNYPLQIACWKSAAALAAGNAMIFKPSEETPRGAAMLAEIFTEAGVPDGVFNVVHGDGEVGRYLTEHPDIAKVSLTGEVGTGKKVMAAAAGTLKQVTMELGGKSPLIVFDDADIDEAVTGAMLGNFYTQGEVCTNGTRVFVHESVYQNFIERLLERTENNIVAGDPLAPETNLGALISESHMNSVLAYIDTAKQEGAKLLTGGERITPAGFENGYYVAPTVFTDCDDDMTICREEIFGPVMSVMTFTDEDDVVKRANNTDYGLAAGVFTTDIRRAHRVIAQMQAGICWINAWGNSPAEMPVGGYKQSGIGRENGVETLKAYTQTKSVYVGMDTLEGPF</sequence>
<dbReference type="Gene3D" id="3.40.309.10">
    <property type="entry name" value="Aldehyde Dehydrogenase, Chain A, domain 2"/>
    <property type="match status" value="1"/>
</dbReference>
<name>A0A432ZIN7_9GAMM</name>
<dbReference type="GO" id="GO:0019285">
    <property type="term" value="P:glycine betaine biosynthetic process from choline"/>
    <property type="evidence" value="ECO:0007669"/>
    <property type="project" value="InterPro"/>
</dbReference>
<comment type="catalytic activity">
    <reaction evidence="7">
        <text>betaine aldehyde + NADP(+) + H2O = glycine betaine + NADPH + 2 H(+)</text>
        <dbReference type="Rhea" id="RHEA:30067"/>
        <dbReference type="ChEBI" id="CHEBI:15377"/>
        <dbReference type="ChEBI" id="CHEBI:15378"/>
        <dbReference type="ChEBI" id="CHEBI:15710"/>
        <dbReference type="ChEBI" id="CHEBI:17750"/>
        <dbReference type="ChEBI" id="CHEBI:57783"/>
        <dbReference type="ChEBI" id="CHEBI:58349"/>
    </reaction>
    <physiologicalReaction direction="left-to-right" evidence="7">
        <dbReference type="Rhea" id="RHEA:30068"/>
    </physiologicalReaction>
</comment>
<dbReference type="InterPro" id="IPR016160">
    <property type="entry name" value="Ald_DH_CS_CYS"/>
</dbReference>
<evidence type="ECO:0000256" key="7">
    <source>
        <dbReference type="ARBA" id="ARBA00051919"/>
    </source>
</evidence>
<dbReference type="InterPro" id="IPR011264">
    <property type="entry name" value="BADH"/>
</dbReference>
<evidence type="ECO:0000256" key="2">
    <source>
        <dbReference type="ARBA" id="ARBA00022723"/>
    </source>
</evidence>
<proteinExistence type="inferred from homology"/>
<protein>
    <recommendedName>
        <fullName evidence="10">Betaine-aldehyde dehydrogenase</fullName>
        <ecNumber evidence="10">1.2.1.8</ecNumber>
    </recommendedName>
</protein>
<keyword evidence="2" id="KW-0479">Metal-binding</keyword>
<dbReference type="InterPro" id="IPR016162">
    <property type="entry name" value="Ald_DH_N"/>
</dbReference>
<gene>
    <name evidence="14" type="ORF">CWI81_04270</name>
</gene>